<evidence type="ECO:0000313" key="1">
    <source>
        <dbReference type="EMBL" id="MCI69347.1"/>
    </source>
</evidence>
<feature type="non-terminal residue" evidence="1">
    <location>
        <position position="48"/>
    </location>
</feature>
<keyword evidence="2" id="KW-1185">Reference proteome</keyword>
<name>A0A392U941_9FABA</name>
<sequence>MRTESFAVKVEYCTEPLCYGGCSGGDSDVNAVSFKVLLRRFSQDDVGH</sequence>
<comment type="caution">
    <text evidence="1">The sequence shown here is derived from an EMBL/GenBank/DDBJ whole genome shotgun (WGS) entry which is preliminary data.</text>
</comment>
<accession>A0A392U941</accession>
<evidence type="ECO:0000313" key="2">
    <source>
        <dbReference type="Proteomes" id="UP000265520"/>
    </source>
</evidence>
<proteinExistence type="predicted"/>
<dbReference type="Proteomes" id="UP000265520">
    <property type="component" value="Unassembled WGS sequence"/>
</dbReference>
<protein>
    <submittedName>
        <fullName evidence="1">Uncharacterized protein</fullName>
    </submittedName>
</protein>
<reference evidence="1 2" key="1">
    <citation type="journal article" date="2018" name="Front. Plant Sci.">
        <title>Red Clover (Trifolium pratense) and Zigzag Clover (T. medium) - A Picture of Genomic Similarities and Differences.</title>
        <authorList>
            <person name="Dluhosova J."/>
            <person name="Istvanek J."/>
            <person name="Nedelnik J."/>
            <person name="Repkova J."/>
        </authorList>
    </citation>
    <scope>NUCLEOTIDE SEQUENCE [LARGE SCALE GENOMIC DNA]</scope>
    <source>
        <strain evidence="2">cv. 10/8</strain>
        <tissue evidence="1">Leaf</tissue>
    </source>
</reference>
<dbReference type="EMBL" id="LXQA010754210">
    <property type="protein sequence ID" value="MCI69347.1"/>
    <property type="molecule type" value="Genomic_DNA"/>
</dbReference>
<dbReference type="AlphaFoldDB" id="A0A392U941"/>
<organism evidence="1 2">
    <name type="scientific">Trifolium medium</name>
    <dbReference type="NCBI Taxonomy" id="97028"/>
    <lineage>
        <taxon>Eukaryota</taxon>
        <taxon>Viridiplantae</taxon>
        <taxon>Streptophyta</taxon>
        <taxon>Embryophyta</taxon>
        <taxon>Tracheophyta</taxon>
        <taxon>Spermatophyta</taxon>
        <taxon>Magnoliopsida</taxon>
        <taxon>eudicotyledons</taxon>
        <taxon>Gunneridae</taxon>
        <taxon>Pentapetalae</taxon>
        <taxon>rosids</taxon>
        <taxon>fabids</taxon>
        <taxon>Fabales</taxon>
        <taxon>Fabaceae</taxon>
        <taxon>Papilionoideae</taxon>
        <taxon>50 kb inversion clade</taxon>
        <taxon>NPAAA clade</taxon>
        <taxon>Hologalegina</taxon>
        <taxon>IRL clade</taxon>
        <taxon>Trifolieae</taxon>
        <taxon>Trifolium</taxon>
    </lineage>
</organism>